<accession>A0A0T9XXG5</accession>
<comment type="caution">
    <text evidence="2">The sequence shown here is derived from an EMBL/GenBank/DDBJ whole genome shotgun (WGS) entry which is preliminary data.</text>
</comment>
<evidence type="ECO:0000313" key="2">
    <source>
        <dbReference type="EMBL" id="CLX14681.1"/>
    </source>
</evidence>
<sequence>MVDRDERVRQDDRVRGDFCHGGLPEKNKRGIHVKTLEADGSGHVDRDRGNGDLRESEFADPDESPGDLYVECRNIDGLDVDGTDPANHLQVNGDFGNGEKGAGGEGGQDVDVVAR</sequence>
<feature type="compositionally biased region" description="Gly residues" evidence="1">
    <location>
        <begin position="95"/>
        <end position="107"/>
    </location>
</feature>
<feature type="region of interest" description="Disordered" evidence="1">
    <location>
        <begin position="38"/>
        <end position="67"/>
    </location>
</feature>
<feature type="compositionally biased region" description="Basic and acidic residues" evidence="1">
    <location>
        <begin position="38"/>
        <end position="57"/>
    </location>
</feature>
<gene>
    <name evidence="2" type="ORF">ERS094118_04103</name>
</gene>
<protein>
    <submittedName>
        <fullName evidence="2">Uncharacterized protein</fullName>
    </submittedName>
</protein>
<reference evidence="2 3" key="1">
    <citation type="submission" date="2015-03" db="EMBL/GenBank/DDBJ databases">
        <authorList>
            <consortium name="Pathogen Informatics"/>
            <person name="Murphy D."/>
        </authorList>
    </citation>
    <scope>NUCLEOTIDE SEQUENCE [LARGE SCALE GENOMIC DNA]</scope>
    <source>
        <strain evidence="2 3">0268S</strain>
    </source>
</reference>
<feature type="region of interest" description="Disordered" evidence="1">
    <location>
        <begin position="79"/>
        <end position="115"/>
    </location>
</feature>
<name>A0A0T9XXG5_MYCTX</name>
<organism evidence="2 3">
    <name type="scientific">Mycobacterium tuberculosis</name>
    <dbReference type="NCBI Taxonomy" id="1773"/>
    <lineage>
        <taxon>Bacteria</taxon>
        <taxon>Bacillati</taxon>
        <taxon>Actinomycetota</taxon>
        <taxon>Actinomycetes</taxon>
        <taxon>Mycobacteriales</taxon>
        <taxon>Mycobacteriaceae</taxon>
        <taxon>Mycobacterium</taxon>
        <taxon>Mycobacterium tuberculosis complex</taxon>
    </lineage>
</organism>
<dbReference type="AlphaFoldDB" id="A0A0T9XXG5"/>
<dbReference type="Proteomes" id="UP000050139">
    <property type="component" value="Unassembled WGS sequence"/>
</dbReference>
<dbReference type="EMBL" id="COPH01000061">
    <property type="protein sequence ID" value="CLX14681.1"/>
    <property type="molecule type" value="Genomic_DNA"/>
</dbReference>
<evidence type="ECO:0000313" key="3">
    <source>
        <dbReference type="Proteomes" id="UP000050139"/>
    </source>
</evidence>
<evidence type="ECO:0000256" key="1">
    <source>
        <dbReference type="SAM" id="MobiDB-lite"/>
    </source>
</evidence>
<proteinExistence type="predicted"/>